<evidence type="ECO:0000256" key="2">
    <source>
        <dbReference type="SAM" id="Phobius"/>
    </source>
</evidence>
<dbReference type="EMBL" id="JACMYC010000030">
    <property type="protein sequence ID" value="MBC2962572.1"/>
    <property type="molecule type" value="Genomic_DNA"/>
</dbReference>
<feature type="non-terminal residue" evidence="3">
    <location>
        <position position="1"/>
    </location>
</feature>
<accession>A0ABR6UDN9</accession>
<feature type="region of interest" description="Disordered" evidence="1">
    <location>
        <begin position="1"/>
        <end position="65"/>
    </location>
</feature>
<keyword evidence="2" id="KW-1133">Transmembrane helix</keyword>
<keyword evidence="2" id="KW-0472">Membrane</keyword>
<proteinExistence type="predicted"/>
<evidence type="ECO:0000313" key="3">
    <source>
        <dbReference type="EMBL" id="MBC2962572.1"/>
    </source>
</evidence>
<organism evidence="3 4">
    <name type="scientific">Nocardioides deserti</name>
    <dbReference type="NCBI Taxonomy" id="1588644"/>
    <lineage>
        <taxon>Bacteria</taxon>
        <taxon>Bacillati</taxon>
        <taxon>Actinomycetota</taxon>
        <taxon>Actinomycetes</taxon>
        <taxon>Propionibacteriales</taxon>
        <taxon>Nocardioidaceae</taxon>
        <taxon>Nocardioides</taxon>
    </lineage>
</organism>
<evidence type="ECO:0008006" key="5">
    <source>
        <dbReference type="Google" id="ProtNLM"/>
    </source>
</evidence>
<name>A0ABR6UDN9_9ACTN</name>
<evidence type="ECO:0000256" key="1">
    <source>
        <dbReference type="SAM" id="MobiDB-lite"/>
    </source>
</evidence>
<gene>
    <name evidence="3" type="ORF">H7344_19970</name>
</gene>
<feature type="compositionally biased region" description="Low complexity" evidence="1">
    <location>
        <begin position="51"/>
        <end position="65"/>
    </location>
</feature>
<comment type="caution">
    <text evidence="3">The sequence shown here is derived from an EMBL/GenBank/DDBJ whole genome shotgun (WGS) entry which is preliminary data.</text>
</comment>
<keyword evidence="4" id="KW-1185">Reference proteome</keyword>
<dbReference type="RefSeq" id="WP_222130932.1">
    <property type="nucleotide sequence ID" value="NZ_JACMYC010000030.1"/>
</dbReference>
<dbReference type="Proteomes" id="UP000604001">
    <property type="component" value="Unassembled WGS sequence"/>
</dbReference>
<reference evidence="3 4" key="1">
    <citation type="submission" date="2020-08" db="EMBL/GenBank/DDBJ databases">
        <title>novel species in genus Nocardioides.</title>
        <authorList>
            <person name="Zhang G."/>
        </authorList>
    </citation>
    <scope>NUCLEOTIDE SEQUENCE [LARGE SCALE GENOMIC DNA]</scope>
    <source>
        <strain evidence="3 4">SC8A-24</strain>
    </source>
</reference>
<evidence type="ECO:0000313" key="4">
    <source>
        <dbReference type="Proteomes" id="UP000604001"/>
    </source>
</evidence>
<protein>
    <recommendedName>
        <fullName evidence="5">LPXTG cell wall anchor domain-containing protein</fullName>
    </recommendedName>
</protein>
<feature type="compositionally biased region" description="Basic and acidic residues" evidence="1">
    <location>
        <begin position="10"/>
        <end position="27"/>
    </location>
</feature>
<keyword evidence="2" id="KW-0812">Transmembrane</keyword>
<feature type="transmembrane region" description="Helical" evidence="2">
    <location>
        <begin position="68"/>
        <end position="87"/>
    </location>
</feature>
<sequence>AGASPSARAGGERGKGGREKDRRADRDETSDETSDEPAVTASADADPETLAPSASSEAADPADGGLPAWVPLVLVVLLLGAGGAVVVRRRSASAS</sequence>